<proteinExistence type="predicted"/>
<gene>
    <name evidence="6" type="ORF">PPENT_87.1.T0620132</name>
</gene>
<evidence type="ECO:0000256" key="2">
    <source>
        <dbReference type="ARBA" id="ARBA00022741"/>
    </source>
</evidence>
<evidence type="ECO:0000259" key="5">
    <source>
        <dbReference type="PROSITE" id="PS50011"/>
    </source>
</evidence>
<keyword evidence="7" id="KW-1185">Reference proteome</keyword>
<evidence type="ECO:0000313" key="6">
    <source>
        <dbReference type="EMBL" id="CAD8175037.1"/>
    </source>
</evidence>
<sequence length="431" mass="52142">MLKNQQSLYEFHVTCVWRNKQYKYIDKLQNHIYIAEDLQHNNRKIIIKQITDQYKKYREREKQITKDLIRLYKSNQYNPQIIEYYDLFEEDDSTYIVMQLCDSDLYEYYQNKLSKIQKNTQFYCKVLSIIRQIIEGYQYLIYSFGSGFLHRDLKPQNILLVDNQFKICDFGLSKNTNENPTKRIGTQKFQAPEMYGDNTYDNKCDIYSLGILLLWLLTGQYSKDYISQLNLNFQDLLTLMLDDDPIKRISWKQLFKHPVFVKEPIDFLETERLNQTSITFQDLSQIIQFADLDSTQSSFSPKVITSFIKQSNYVQQLELNKLISDTFKHVDESNLELTRILFALWIKIYDQEILQEKDELRRREYHKLKLQIQNQQLIRIKTQVDYRIEFLSIKELCHKLSYHMEHFKNDEDLKNRLENFLKNKMNQVQCL</sequence>
<keyword evidence="3" id="KW-0418">Kinase</keyword>
<comment type="caution">
    <text evidence="6">The sequence shown here is derived from an EMBL/GenBank/DDBJ whole genome shotgun (WGS) entry which is preliminary data.</text>
</comment>
<dbReference type="AlphaFoldDB" id="A0A8S1VDU7"/>
<dbReference type="InterPro" id="IPR000719">
    <property type="entry name" value="Prot_kinase_dom"/>
</dbReference>
<keyword evidence="4" id="KW-0067">ATP-binding</keyword>
<dbReference type="GO" id="GO:0005776">
    <property type="term" value="C:autophagosome"/>
    <property type="evidence" value="ECO:0007669"/>
    <property type="project" value="TreeGrafter"/>
</dbReference>
<dbReference type="GO" id="GO:0010506">
    <property type="term" value="P:regulation of autophagy"/>
    <property type="evidence" value="ECO:0007669"/>
    <property type="project" value="InterPro"/>
</dbReference>
<dbReference type="GO" id="GO:0005829">
    <property type="term" value="C:cytosol"/>
    <property type="evidence" value="ECO:0007669"/>
    <property type="project" value="TreeGrafter"/>
</dbReference>
<evidence type="ECO:0000256" key="4">
    <source>
        <dbReference type="ARBA" id="ARBA00022840"/>
    </source>
</evidence>
<dbReference type="PANTHER" id="PTHR24348">
    <property type="entry name" value="SERINE/THREONINE-PROTEIN KINASE UNC-51-RELATED"/>
    <property type="match status" value="1"/>
</dbReference>
<name>A0A8S1VDU7_9CILI</name>
<dbReference type="Proteomes" id="UP000689195">
    <property type="component" value="Unassembled WGS sequence"/>
</dbReference>
<protein>
    <recommendedName>
        <fullName evidence="5">Protein kinase domain-containing protein</fullName>
    </recommendedName>
</protein>
<dbReference type="EMBL" id="CAJJDO010000062">
    <property type="protein sequence ID" value="CAD8175037.1"/>
    <property type="molecule type" value="Genomic_DNA"/>
</dbReference>
<dbReference type="PROSITE" id="PS00108">
    <property type="entry name" value="PROTEIN_KINASE_ST"/>
    <property type="match status" value="1"/>
</dbReference>
<dbReference type="GO" id="GO:0004674">
    <property type="term" value="F:protein serine/threonine kinase activity"/>
    <property type="evidence" value="ECO:0007669"/>
    <property type="project" value="InterPro"/>
</dbReference>
<keyword evidence="1" id="KW-0808">Transferase</keyword>
<dbReference type="GO" id="GO:0005524">
    <property type="term" value="F:ATP binding"/>
    <property type="evidence" value="ECO:0007669"/>
    <property type="project" value="UniProtKB-KW"/>
</dbReference>
<dbReference type="InterPro" id="IPR045269">
    <property type="entry name" value="Atg1-like"/>
</dbReference>
<dbReference type="SMART" id="SM00220">
    <property type="entry name" value="S_TKc"/>
    <property type="match status" value="1"/>
</dbReference>
<evidence type="ECO:0000313" key="7">
    <source>
        <dbReference type="Proteomes" id="UP000689195"/>
    </source>
</evidence>
<feature type="domain" description="Protein kinase" evidence="5">
    <location>
        <begin position="2"/>
        <end position="260"/>
    </location>
</feature>
<evidence type="ECO:0000256" key="1">
    <source>
        <dbReference type="ARBA" id="ARBA00022679"/>
    </source>
</evidence>
<dbReference type="GO" id="GO:0000045">
    <property type="term" value="P:autophagosome assembly"/>
    <property type="evidence" value="ECO:0007669"/>
    <property type="project" value="TreeGrafter"/>
</dbReference>
<reference evidence="6" key="1">
    <citation type="submission" date="2021-01" db="EMBL/GenBank/DDBJ databases">
        <authorList>
            <consortium name="Genoscope - CEA"/>
            <person name="William W."/>
        </authorList>
    </citation>
    <scope>NUCLEOTIDE SEQUENCE</scope>
</reference>
<dbReference type="GO" id="GO:0016020">
    <property type="term" value="C:membrane"/>
    <property type="evidence" value="ECO:0007669"/>
    <property type="project" value="TreeGrafter"/>
</dbReference>
<dbReference type="PANTHER" id="PTHR24348:SF22">
    <property type="entry name" value="NON-SPECIFIC SERINE_THREONINE PROTEIN KINASE"/>
    <property type="match status" value="1"/>
</dbReference>
<organism evidence="6 7">
    <name type="scientific">Paramecium pentaurelia</name>
    <dbReference type="NCBI Taxonomy" id="43138"/>
    <lineage>
        <taxon>Eukaryota</taxon>
        <taxon>Sar</taxon>
        <taxon>Alveolata</taxon>
        <taxon>Ciliophora</taxon>
        <taxon>Intramacronucleata</taxon>
        <taxon>Oligohymenophorea</taxon>
        <taxon>Peniculida</taxon>
        <taxon>Parameciidae</taxon>
        <taxon>Paramecium</taxon>
    </lineage>
</organism>
<dbReference type="GO" id="GO:0000407">
    <property type="term" value="C:phagophore assembly site"/>
    <property type="evidence" value="ECO:0007669"/>
    <property type="project" value="TreeGrafter"/>
</dbReference>
<dbReference type="OrthoDB" id="9992527at2759"/>
<dbReference type="InterPro" id="IPR008271">
    <property type="entry name" value="Ser/Thr_kinase_AS"/>
</dbReference>
<dbReference type="Pfam" id="PF00069">
    <property type="entry name" value="Pkinase"/>
    <property type="match status" value="1"/>
</dbReference>
<accession>A0A8S1VDU7</accession>
<keyword evidence="2" id="KW-0547">Nucleotide-binding</keyword>
<dbReference type="PROSITE" id="PS50011">
    <property type="entry name" value="PROTEIN_KINASE_DOM"/>
    <property type="match status" value="1"/>
</dbReference>
<evidence type="ECO:0000256" key="3">
    <source>
        <dbReference type="ARBA" id="ARBA00022777"/>
    </source>
</evidence>